<feature type="transmembrane region" description="Helical" evidence="2">
    <location>
        <begin position="24"/>
        <end position="44"/>
    </location>
</feature>
<evidence type="ECO:0000256" key="2">
    <source>
        <dbReference type="SAM" id="Phobius"/>
    </source>
</evidence>
<name>A0A561VJ50_ACTTI</name>
<proteinExistence type="predicted"/>
<dbReference type="AlphaFoldDB" id="A0A561VJ50"/>
<keyword evidence="2" id="KW-0812">Transmembrane</keyword>
<feature type="region of interest" description="Disordered" evidence="1">
    <location>
        <begin position="136"/>
        <end position="168"/>
    </location>
</feature>
<protein>
    <submittedName>
        <fullName evidence="3">Uncharacterized protein</fullName>
    </submittedName>
</protein>
<gene>
    <name evidence="3" type="ORF">FHX34_106396</name>
</gene>
<keyword evidence="2" id="KW-0472">Membrane</keyword>
<organism evidence="3 4">
    <name type="scientific">Actinoplanes teichomyceticus</name>
    <dbReference type="NCBI Taxonomy" id="1867"/>
    <lineage>
        <taxon>Bacteria</taxon>
        <taxon>Bacillati</taxon>
        <taxon>Actinomycetota</taxon>
        <taxon>Actinomycetes</taxon>
        <taxon>Micromonosporales</taxon>
        <taxon>Micromonosporaceae</taxon>
        <taxon>Actinoplanes</taxon>
    </lineage>
</organism>
<evidence type="ECO:0000256" key="1">
    <source>
        <dbReference type="SAM" id="MobiDB-lite"/>
    </source>
</evidence>
<accession>A0A561VJ50</accession>
<dbReference type="EMBL" id="VIWY01000006">
    <property type="protein sequence ID" value="TWG11666.1"/>
    <property type="molecule type" value="Genomic_DNA"/>
</dbReference>
<evidence type="ECO:0000313" key="4">
    <source>
        <dbReference type="Proteomes" id="UP000320239"/>
    </source>
</evidence>
<dbReference type="Proteomes" id="UP000320239">
    <property type="component" value="Unassembled WGS sequence"/>
</dbReference>
<evidence type="ECO:0000313" key="3">
    <source>
        <dbReference type="EMBL" id="TWG11666.1"/>
    </source>
</evidence>
<sequence length="268" mass="27946">MRPRRPEVPEVLLAPGTPRWRDHLGPAAVILAGVLVVVVVGLVARAIRAGDAPPETTPAIGAVTDPPLAQVPIPLPSPSVSTSPPPVDSIVVEAGSVPDTVDLAEDGTIDWVHWGEQGTYALERDAEGGFAILEGTPDAPRYRHTSSPERFRWTGGTPAAGNDGTTSGIRTCGTGNGFTLSAPATTDLHTMRLYLGAARAQGRLTLRLSTGGEPVTVRLTQRGGSLATRKYTVDYRATGPGKISIEWITEKSYGADCGGVALQAATLS</sequence>
<reference evidence="3 4" key="1">
    <citation type="submission" date="2019-06" db="EMBL/GenBank/DDBJ databases">
        <title>Sequencing the genomes of 1000 actinobacteria strains.</title>
        <authorList>
            <person name="Klenk H.-P."/>
        </authorList>
    </citation>
    <scope>NUCLEOTIDE SEQUENCE [LARGE SCALE GENOMIC DNA]</scope>
    <source>
        <strain evidence="3 4">DSM 43866</strain>
    </source>
</reference>
<comment type="caution">
    <text evidence="3">The sequence shown here is derived from an EMBL/GenBank/DDBJ whole genome shotgun (WGS) entry which is preliminary data.</text>
</comment>
<keyword evidence="4" id="KW-1185">Reference proteome</keyword>
<dbReference type="RefSeq" id="WP_239082590.1">
    <property type="nucleotide sequence ID" value="NZ_BOMX01000128.1"/>
</dbReference>
<keyword evidence="2" id="KW-1133">Transmembrane helix</keyword>